<gene>
    <name evidence="10" type="ORF">N5A92_25845</name>
</gene>
<evidence type="ECO:0000256" key="8">
    <source>
        <dbReference type="ARBA" id="ARBA00048628"/>
    </source>
</evidence>
<organism evidence="10 11">
    <name type="scientific">Chelativorans salis</name>
    <dbReference type="NCBI Taxonomy" id="2978478"/>
    <lineage>
        <taxon>Bacteria</taxon>
        <taxon>Pseudomonadati</taxon>
        <taxon>Pseudomonadota</taxon>
        <taxon>Alphaproteobacteria</taxon>
        <taxon>Hyphomicrobiales</taxon>
        <taxon>Phyllobacteriaceae</taxon>
        <taxon>Chelativorans</taxon>
    </lineage>
</organism>
<dbReference type="SUPFAM" id="SSF51730">
    <property type="entry name" value="FAD-linked oxidoreductase"/>
    <property type="match status" value="1"/>
</dbReference>
<comment type="catalytic activity">
    <reaction evidence="8">
        <text>(6S)-5-methyl-5,6,7,8-tetrahydrofolate + NAD(+) = (6R)-5,10-methylene-5,6,7,8-tetrahydrofolate + NADH + H(+)</text>
        <dbReference type="Rhea" id="RHEA:19821"/>
        <dbReference type="ChEBI" id="CHEBI:15378"/>
        <dbReference type="ChEBI" id="CHEBI:15636"/>
        <dbReference type="ChEBI" id="CHEBI:18608"/>
        <dbReference type="ChEBI" id="CHEBI:57540"/>
        <dbReference type="ChEBI" id="CHEBI:57945"/>
        <dbReference type="EC" id="1.5.1.54"/>
    </reaction>
    <physiologicalReaction direction="right-to-left" evidence="8">
        <dbReference type="Rhea" id="RHEA:19823"/>
    </physiologicalReaction>
</comment>
<evidence type="ECO:0000256" key="6">
    <source>
        <dbReference type="ARBA" id="ARBA00023002"/>
    </source>
</evidence>
<keyword evidence="6 9" id="KW-0560">Oxidoreductase</keyword>
<dbReference type="RefSeq" id="WP_260907388.1">
    <property type="nucleotide sequence ID" value="NZ_JAOCZP010000014.1"/>
</dbReference>
<evidence type="ECO:0000313" key="11">
    <source>
        <dbReference type="Proteomes" id="UP001320831"/>
    </source>
</evidence>
<dbReference type="InterPro" id="IPR003171">
    <property type="entry name" value="Mehydrof_redctse-like"/>
</dbReference>
<reference evidence="10 11" key="1">
    <citation type="submission" date="2022-09" db="EMBL/GenBank/DDBJ databases">
        <title>Chelativorans salina sp. nov., a novel slightly halophilic bacterium isolated from a saline lake sediment enrichment.</title>
        <authorList>
            <person name="Gao L."/>
            <person name="Fang B.-Z."/>
            <person name="Li W.-J."/>
        </authorList>
    </citation>
    <scope>NUCLEOTIDE SEQUENCE [LARGE SCALE GENOMIC DNA]</scope>
    <source>
        <strain evidence="10 11">EGI FJ00035</strain>
    </source>
</reference>
<evidence type="ECO:0000256" key="4">
    <source>
        <dbReference type="ARBA" id="ARBA00022630"/>
    </source>
</evidence>
<evidence type="ECO:0000256" key="2">
    <source>
        <dbReference type="ARBA" id="ARBA00004777"/>
    </source>
</evidence>
<comment type="caution">
    <text evidence="10">The sequence shown here is derived from an EMBL/GenBank/DDBJ whole genome shotgun (WGS) entry which is preliminary data.</text>
</comment>
<evidence type="ECO:0000256" key="1">
    <source>
        <dbReference type="ARBA" id="ARBA00001974"/>
    </source>
</evidence>
<dbReference type="GO" id="GO:0004489">
    <property type="term" value="F:methylenetetrahydrofolate reductase [NAD(P)H] activity"/>
    <property type="evidence" value="ECO:0007669"/>
    <property type="project" value="UniProtKB-EC"/>
</dbReference>
<evidence type="ECO:0000313" key="10">
    <source>
        <dbReference type="EMBL" id="MCT7378438.1"/>
    </source>
</evidence>
<dbReference type="Pfam" id="PF02219">
    <property type="entry name" value="MTHFR"/>
    <property type="match status" value="1"/>
</dbReference>
<comment type="similarity">
    <text evidence="3 9">Belongs to the methylenetetrahydrofolate reductase family.</text>
</comment>
<dbReference type="InterPro" id="IPR029041">
    <property type="entry name" value="FAD-linked_oxidoreductase-like"/>
</dbReference>
<comment type="cofactor">
    <cofactor evidence="1 9">
        <name>FAD</name>
        <dbReference type="ChEBI" id="CHEBI:57692"/>
    </cofactor>
</comment>
<keyword evidence="5 9" id="KW-0274">FAD</keyword>
<comment type="pathway">
    <text evidence="7">Amino-acid biosynthesis; L-methionine biosynthesis via de novo pathway.</text>
</comment>
<protein>
    <recommendedName>
        <fullName evidence="9">Methylenetetrahydrofolate reductase</fullName>
    </recommendedName>
</protein>
<dbReference type="PANTHER" id="PTHR45754">
    <property type="entry name" value="METHYLENETETRAHYDROFOLATE REDUCTASE"/>
    <property type="match status" value="1"/>
</dbReference>
<comment type="pathway">
    <text evidence="2 9">One-carbon metabolism; tetrahydrofolate interconversion.</text>
</comment>
<proteinExistence type="inferred from homology"/>
<name>A0ABT2LYG5_9HYPH</name>
<keyword evidence="4 9" id="KW-0285">Flavoprotein</keyword>
<accession>A0ABT2LYG5</accession>
<evidence type="ECO:0000256" key="5">
    <source>
        <dbReference type="ARBA" id="ARBA00022827"/>
    </source>
</evidence>
<evidence type="ECO:0000256" key="3">
    <source>
        <dbReference type="ARBA" id="ARBA00006743"/>
    </source>
</evidence>
<evidence type="ECO:0000256" key="7">
    <source>
        <dbReference type="ARBA" id="ARBA00034478"/>
    </source>
</evidence>
<evidence type="ECO:0000256" key="9">
    <source>
        <dbReference type="RuleBase" id="RU003862"/>
    </source>
</evidence>
<dbReference type="EMBL" id="JAOCZP010000014">
    <property type="protein sequence ID" value="MCT7378438.1"/>
    <property type="molecule type" value="Genomic_DNA"/>
</dbReference>
<keyword evidence="11" id="KW-1185">Reference proteome</keyword>
<dbReference type="Gene3D" id="3.20.20.220">
    <property type="match status" value="1"/>
</dbReference>
<sequence length="298" mass="31787">MTWEHKAEEKTALAALLQTYSVEVTARDEHALGAVAEILRPGTEVFVANLPNENADVLVRAAASLRRAGLTPVPHIVARNIATRQEFEEMLAGLAGEAGVQKALVLGGDRDRPAGEFNAALQLIQTGLLQEYGIRRIAIACYPEGHPRIANDVLWQALRDKLAAAAEAGLDAALVSQFLFDPQPVVAFAKALRRAGIAAPLRMGVAGPANRTKLIKYALRCGVGASLRVLRERGNLARNVLAGETPDELLGEIALAQAGDPSLGIAGVHFFTFGDPARSARWAEEQRQPSREDAMAGA</sequence>
<dbReference type="Proteomes" id="UP001320831">
    <property type="component" value="Unassembled WGS sequence"/>
</dbReference>
<dbReference type="PANTHER" id="PTHR45754:SF3">
    <property type="entry name" value="METHYLENETETRAHYDROFOLATE REDUCTASE (NADPH)"/>
    <property type="match status" value="1"/>
</dbReference>